<evidence type="ECO:0000259" key="2">
    <source>
        <dbReference type="PROSITE" id="PS50851"/>
    </source>
</evidence>
<name>A0ABD5ZZX6_9EURY</name>
<gene>
    <name evidence="3" type="ORF">ACFQKE_13280</name>
</gene>
<dbReference type="SMART" id="SM00260">
    <property type="entry name" value="CheW"/>
    <property type="match status" value="1"/>
</dbReference>
<feature type="region of interest" description="Disordered" evidence="1">
    <location>
        <begin position="1"/>
        <end position="85"/>
    </location>
</feature>
<dbReference type="RefSeq" id="WP_379704893.1">
    <property type="nucleotide sequence ID" value="NZ_JBHTAT010000001.1"/>
</dbReference>
<dbReference type="Pfam" id="PF01584">
    <property type="entry name" value="CheW"/>
    <property type="match status" value="1"/>
</dbReference>
<dbReference type="GeneID" id="96954640"/>
<sequence length="224" mass="23990">MSEDEGTSAAELAAEGDVEADEDLDDRIEATLNDLDVSEAARAAGTDADDAEPSVPTTSGDTEDADEAADAGADTEDAAESTDEETVSVLEFVLGDERYCLDITFIEQIVERGTVTRIPNAPPFVEGVIDLRGDITTVIDPMETLAADDGGEGDLIVVFDSAQMDDEWSVGWAVDGVRRVSTVSLAKVKESPVDEPWINGVVKREDDGEFVIWTEPGELMRTDE</sequence>
<dbReference type="Proteomes" id="UP001596434">
    <property type="component" value="Unassembled WGS sequence"/>
</dbReference>
<dbReference type="SUPFAM" id="SSF50341">
    <property type="entry name" value="CheW-like"/>
    <property type="match status" value="1"/>
</dbReference>
<organism evidence="3 4">
    <name type="scientific">Haloplanus litoreus</name>
    <dbReference type="NCBI Taxonomy" id="767515"/>
    <lineage>
        <taxon>Archaea</taxon>
        <taxon>Methanobacteriati</taxon>
        <taxon>Methanobacteriota</taxon>
        <taxon>Stenosarchaea group</taxon>
        <taxon>Halobacteria</taxon>
        <taxon>Halobacteriales</taxon>
        <taxon>Haloferacaceae</taxon>
        <taxon>Haloplanus</taxon>
    </lineage>
</organism>
<evidence type="ECO:0000313" key="4">
    <source>
        <dbReference type="Proteomes" id="UP001596434"/>
    </source>
</evidence>
<dbReference type="PANTHER" id="PTHR22617:SF23">
    <property type="entry name" value="CHEMOTAXIS PROTEIN CHEW"/>
    <property type="match status" value="1"/>
</dbReference>
<evidence type="ECO:0000256" key="1">
    <source>
        <dbReference type="SAM" id="MobiDB-lite"/>
    </source>
</evidence>
<feature type="compositionally biased region" description="Acidic residues" evidence="1">
    <location>
        <begin position="14"/>
        <end position="26"/>
    </location>
</feature>
<dbReference type="PANTHER" id="PTHR22617">
    <property type="entry name" value="CHEMOTAXIS SENSOR HISTIDINE KINASE-RELATED"/>
    <property type="match status" value="1"/>
</dbReference>
<accession>A0ABD5ZZX6</accession>
<dbReference type="Gene3D" id="2.40.50.180">
    <property type="entry name" value="CheA-289, Domain 4"/>
    <property type="match status" value="1"/>
</dbReference>
<dbReference type="AlphaFoldDB" id="A0ABD5ZZX6"/>
<keyword evidence="4" id="KW-1185">Reference proteome</keyword>
<feature type="domain" description="CheW-like" evidence="2">
    <location>
        <begin position="86"/>
        <end position="224"/>
    </location>
</feature>
<dbReference type="InterPro" id="IPR036061">
    <property type="entry name" value="CheW-like_dom_sf"/>
</dbReference>
<evidence type="ECO:0000313" key="3">
    <source>
        <dbReference type="EMBL" id="MFC7256255.1"/>
    </source>
</evidence>
<dbReference type="Gene3D" id="2.30.30.40">
    <property type="entry name" value="SH3 Domains"/>
    <property type="match status" value="1"/>
</dbReference>
<comment type="caution">
    <text evidence="3">The sequence shown here is derived from an EMBL/GenBank/DDBJ whole genome shotgun (WGS) entry which is preliminary data.</text>
</comment>
<feature type="compositionally biased region" description="Acidic residues" evidence="1">
    <location>
        <begin position="61"/>
        <end position="85"/>
    </location>
</feature>
<dbReference type="InterPro" id="IPR002545">
    <property type="entry name" value="CheW-lke_dom"/>
</dbReference>
<dbReference type="EMBL" id="JBHTAT010000001">
    <property type="protein sequence ID" value="MFC7256255.1"/>
    <property type="molecule type" value="Genomic_DNA"/>
</dbReference>
<dbReference type="InterPro" id="IPR039315">
    <property type="entry name" value="CheW"/>
</dbReference>
<proteinExistence type="predicted"/>
<dbReference type="PROSITE" id="PS50851">
    <property type="entry name" value="CHEW"/>
    <property type="match status" value="1"/>
</dbReference>
<reference evidence="3 4" key="1">
    <citation type="journal article" date="2019" name="Int. J. Syst. Evol. Microbiol.">
        <title>The Global Catalogue of Microorganisms (GCM) 10K type strain sequencing project: providing services to taxonomists for standard genome sequencing and annotation.</title>
        <authorList>
            <consortium name="The Broad Institute Genomics Platform"/>
            <consortium name="The Broad Institute Genome Sequencing Center for Infectious Disease"/>
            <person name="Wu L."/>
            <person name="Ma J."/>
        </authorList>
    </citation>
    <scope>NUCLEOTIDE SEQUENCE [LARGE SCALE GENOMIC DNA]</scope>
    <source>
        <strain evidence="3 4">GX21</strain>
    </source>
</reference>
<protein>
    <submittedName>
        <fullName evidence="3">Chemotaxis protein CheW</fullName>
    </submittedName>
</protein>